<accession>A0ABV1BE05</accession>
<keyword evidence="9" id="KW-1208">Phospholipid metabolism</keyword>
<gene>
    <name evidence="10" type="ORF">WMO28_06030</name>
</gene>
<name>A0ABV1BE05_9FIRM</name>
<dbReference type="PANTHER" id="PTHR43616:SF5">
    <property type="entry name" value="GLYCEROL DEHYDROGENASE 1"/>
    <property type="match status" value="1"/>
</dbReference>
<keyword evidence="3" id="KW-0479">Metal-binding</keyword>
<dbReference type="PANTHER" id="PTHR43616">
    <property type="entry name" value="GLYCEROL DEHYDROGENASE"/>
    <property type="match status" value="1"/>
</dbReference>
<dbReference type="Pfam" id="PF13685">
    <property type="entry name" value="Fe-ADH_2"/>
    <property type="match status" value="1"/>
</dbReference>
<keyword evidence="5 10" id="KW-0560">Oxidoreductase</keyword>
<dbReference type="InterPro" id="IPR032837">
    <property type="entry name" value="G1PDH"/>
</dbReference>
<dbReference type="Gene3D" id="3.40.50.1970">
    <property type="match status" value="1"/>
</dbReference>
<keyword evidence="4" id="KW-0521">NADP</keyword>
<dbReference type="CDD" id="cd08175">
    <property type="entry name" value="G1PDH"/>
    <property type="match status" value="1"/>
</dbReference>
<dbReference type="RefSeq" id="WP_349056367.1">
    <property type="nucleotide sequence ID" value="NZ_JBBMEJ010000005.1"/>
</dbReference>
<evidence type="ECO:0000256" key="2">
    <source>
        <dbReference type="ARBA" id="ARBA00022516"/>
    </source>
</evidence>
<dbReference type="EMBL" id="JBBMEJ010000005">
    <property type="protein sequence ID" value="MEQ2370507.1"/>
    <property type="molecule type" value="Genomic_DNA"/>
</dbReference>
<keyword evidence="6" id="KW-0520">NAD</keyword>
<dbReference type="Proteomes" id="UP001473063">
    <property type="component" value="Unassembled WGS sequence"/>
</dbReference>
<evidence type="ECO:0000256" key="8">
    <source>
        <dbReference type="ARBA" id="ARBA00023209"/>
    </source>
</evidence>
<dbReference type="InterPro" id="IPR016205">
    <property type="entry name" value="Glycerol_DH"/>
</dbReference>
<proteinExistence type="predicted"/>
<keyword evidence="7" id="KW-0443">Lipid metabolism</keyword>
<comment type="caution">
    <text evidence="10">The sequence shown here is derived from an EMBL/GenBank/DDBJ whole genome shotgun (WGS) entry which is preliminary data.</text>
</comment>
<evidence type="ECO:0000313" key="10">
    <source>
        <dbReference type="EMBL" id="MEQ2370507.1"/>
    </source>
</evidence>
<evidence type="ECO:0000256" key="7">
    <source>
        <dbReference type="ARBA" id="ARBA00023098"/>
    </source>
</evidence>
<reference evidence="10 11" key="1">
    <citation type="submission" date="2024-03" db="EMBL/GenBank/DDBJ databases">
        <title>Human intestinal bacterial collection.</title>
        <authorList>
            <person name="Pauvert C."/>
            <person name="Hitch T.C.A."/>
            <person name="Clavel T."/>
        </authorList>
    </citation>
    <scope>NUCLEOTIDE SEQUENCE [LARGE SCALE GENOMIC DNA]</scope>
    <source>
        <strain evidence="10 11">CLA-JM-H16</strain>
    </source>
</reference>
<dbReference type="SUPFAM" id="SSF56796">
    <property type="entry name" value="Dehydroquinate synthase-like"/>
    <property type="match status" value="1"/>
</dbReference>
<evidence type="ECO:0000256" key="3">
    <source>
        <dbReference type="ARBA" id="ARBA00022723"/>
    </source>
</evidence>
<dbReference type="EC" id="1.1.1.261" evidence="10"/>
<dbReference type="Gene3D" id="1.20.1090.10">
    <property type="entry name" value="Dehydroquinate synthase-like - alpha domain"/>
    <property type="match status" value="1"/>
</dbReference>
<evidence type="ECO:0000256" key="4">
    <source>
        <dbReference type="ARBA" id="ARBA00022857"/>
    </source>
</evidence>
<keyword evidence="1" id="KW-0963">Cytoplasm</keyword>
<keyword evidence="11" id="KW-1185">Reference proteome</keyword>
<dbReference type="GO" id="GO:0050492">
    <property type="term" value="F:glycerol-1-phosphate dehydrogenase [NAD(P)+] activity"/>
    <property type="evidence" value="ECO:0007669"/>
    <property type="project" value="UniProtKB-EC"/>
</dbReference>
<sequence length="421" mass="46800">MRVDADDFARPCGCGREHHIDVKEIIIRSGAVEKLEEEMSDGELKEYISPLLICDTNSYKATEELMEDIYDRCQVLILDAENLEADERAVEIVENYMEEDIDLVLAVGAGTIHDLSRYVAHQYRIPFVSVPTAASSDGFTSTVADMTWNGVKKMVKASAPIFVFADTDIFAKAPGRLAAAGVSDILGKYIALADWKIGSILTEEYYCAEVVKLETRAIRTVKDNLKEIAAGEEDACEKLMYALVLSGLAMQMTGNSRPASGAEHHLVHLWDMEVLNGHLNALHGEKVSAGTMLTLLEYKKIADAIHRKSCKVHTHTEKDRDLLQKTFGKKGVLDAIYKENAPEILDEISTRQLSDALPEIAQIIDSLPSVTDMQEMMSTAGCVSRVRDIGLPRETISDSLRLAPYTRRRLSLLRLSKMLTY</sequence>
<evidence type="ECO:0000256" key="1">
    <source>
        <dbReference type="ARBA" id="ARBA00022490"/>
    </source>
</evidence>
<protein>
    <submittedName>
        <fullName evidence="10">Sn-glycerol-1-phosphate dehydrogenase</fullName>
        <ecNumber evidence="10">1.1.1.261</ecNumber>
    </submittedName>
</protein>
<organism evidence="10 11">
    <name type="scientific">Blautia aquisgranensis</name>
    <dbReference type="NCBI Taxonomy" id="3133153"/>
    <lineage>
        <taxon>Bacteria</taxon>
        <taxon>Bacillati</taxon>
        <taxon>Bacillota</taxon>
        <taxon>Clostridia</taxon>
        <taxon>Lachnospirales</taxon>
        <taxon>Lachnospiraceae</taxon>
        <taxon>Blautia</taxon>
    </lineage>
</organism>
<keyword evidence="2" id="KW-0444">Lipid biosynthesis</keyword>
<keyword evidence="8" id="KW-0594">Phospholipid biosynthesis</keyword>
<evidence type="ECO:0000256" key="9">
    <source>
        <dbReference type="ARBA" id="ARBA00023264"/>
    </source>
</evidence>
<evidence type="ECO:0000313" key="11">
    <source>
        <dbReference type="Proteomes" id="UP001473063"/>
    </source>
</evidence>
<evidence type="ECO:0000256" key="6">
    <source>
        <dbReference type="ARBA" id="ARBA00023027"/>
    </source>
</evidence>
<evidence type="ECO:0000256" key="5">
    <source>
        <dbReference type="ARBA" id="ARBA00023002"/>
    </source>
</evidence>